<keyword evidence="5 7" id="KW-0472">Membrane</keyword>
<dbReference type="GO" id="GO:0022857">
    <property type="term" value="F:transmembrane transporter activity"/>
    <property type="evidence" value="ECO:0007669"/>
    <property type="project" value="TreeGrafter"/>
</dbReference>
<dbReference type="PANTHER" id="PTHR30572">
    <property type="entry name" value="MEMBRANE COMPONENT OF TRANSPORTER-RELATED"/>
    <property type="match status" value="1"/>
</dbReference>
<feature type="transmembrane region" description="Helical" evidence="7">
    <location>
        <begin position="328"/>
        <end position="361"/>
    </location>
</feature>
<dbReference type="GO" id="GO:0005886">
    <property type="term" value="C:plasma membrane"/>
    <property type="evidence" value="ECO:0007669"/>
    <property type="project" value="UniProtKB-SubCell"/>
</dbReference>
<comment type="similarity">
    <text evidence="6">Belongs to the ABC-4 integral membrane protein family.</text>
</comment>
<name>A0A1G2KB32_9BACT</name>
<protein>
    <recommendedName>
        <fullName evidence="12">Multidrug ABC transporter substrate-binding protein</fullName>
    </recommendedName>
</protein>
<dbReference type="Pfam" id="PF02687">
    <property type="entry name" value="FtsX"/>
    <property type="match status" value="1"/>
</dbReference>
<keyword evidence="2" id="KW-1003">Cell membrane</keyword>
<evidence type="ECO:0000256" key="5">
    <source>
        <dbReference type="ARBA" id="ARBA00023136"/>
    </source>
</evidence>
<evidence type="ECO:0000259" key="8">
    <source>
        <dbReference type="Pfam" id="PF02687"/>
    </source>
</evidence>
<sequence length="412" mass="44483">MKFIHTAKTAFHGLERNKSRSGLTVLGIVIGITSIILIMSIGQGAEDLILGQIQGLGTRTIAVIPGREPSGPSDVAQIFSDSLKARDLELLKRKENVSGLESIMPIVFGSESVSFEGETYRATIFGGTELATEIFDLAPREGVFISDDDVRGRADVVVIGAKVKEELFGDSDAIGKRVRVKDRSLRVVGVLPTKGQVSFFNFDEAAFMPYTTAQQFIFGIKYFHRFIVEAESEGAILRTVEDLKVTLRESHGITDPDKDDFFVQTQADLASRLSTITSVLTLFLASVAAISLVVGGIGIMNIMLVSVTERTREIGLRKAVGAYRKDILYQFLLEAVLLTGTGGIIGIGLGAALSFLAGLAISQFVGVEWKFSFPVSAVFLGLGVSGFVGLIFGIYPARKAAEKSPIEALRYE</sequence>
<organism evidence="10 11">
    <name type="scientific">Candidatus Sungbacteria bacterium RIFCSPHIGHO2_01_FULL_50_25</name>
    <dbReference type="NCBI Taxonomy" id="1802265"/>
    <lineage>
        <taxon>Bacteria</taxon>
        <taxon>Candidatus Sungiibacteriota</taxon>
    </lineage>
</organism>
<dbReference type="InterPro" id="IPR025857">
    <property type="entry name" value="MacB_PCD"/>
</dbReference>
<feature type="transmembrane region" description="Helical" evidence="7">
    <location>
        <begin position="21"/>
        <end position="42"/>
    </location>
</feature>
<reference evidence="10 11" key="1">
    <citation type="journal article" date="2016" name="Nat. Commun.">
        <title>Thousands of microbial genomes shed light on interconnected biogeochemical processes in an aquifer system.</title>
        <authorList>
            <person name="Anantharaman K."/>
            <person name="Brown C.T."/>
            <person name="Hug L.A."/>
            <person name="Sharon I."/>
            <person name="Castelle C.J."/>
            <person name="Probst A.J."/>
            <person name="Thomas B.C."/>
            <person name="Singh A."/>
            <person name="Wilkins M.J."/>
            <person name="Karaoz U."/>
            <person name="Brodie E.L."/>
            <person name="Williams K.H."/>
            <person name="Hubbard S.S."/>
            <person name="Banfield J.F."/>
        </authorList>
    </citation>
    <scope>NUCLEOTIDE SEQUENCE [LARGE SCALE GENOMIC DNA]</scope>
</reference>
<feature type="transmembrane region" description="Helical" evidence="7">
    <location>
        <begin position="373"/>
        <end position="395"/>
    </location>
</feature>
<evidence type="ECO:0000256" key="6">
    <source>
        <dbReference type="ARBA" id="ARBA00038076"/>
    </source>
</evidence>
<evidence type="ECO:0000313" key="11">
    <source>
        <dbReference type="Proteomes" id="UP000178574"/>
    </source>
</evidence>
<dbReference type="AlphaFoldDB" id="A0A1G2KB32"/>
<evidence type="ECO:0000256" key="3">
    <source>
        <dbReference type="ARBA" id="ARBA00022692"/>
    </source>
</evidence>
<evidence type="ECO:0000256" key="1">
    <source>
        <dbReference type="ARBA" id="ARBA00004651"/>
    </source>
</evidence>
<evidence type="ECO:0000256" key="2">
    <source>
        <dbReference type="ARBA" id="ARBA00022475"/>
    </source>
</evidence>
<evidence type="ECO:0000256" key="7">
    <source>
        <dbReference type="SAM" id="Phobius"/>
    </source>
</evidence>
<feature type="domain" description="ABC3 transporter permease C-terminal" evidence="8">
    <location>
        <begin position="286"/>
        <end position="405"/>
    </location>
</feature>
<comment type="caution">
    <text evidence="10">The sequence shown here is derived from an EMBL/GenBank/DDBJ whole genome shotgun (WGS) entry which is preliminary data.</text>
</comment>
<dbReference type="InterPro" id="IPR050250">
    <property type="entry name" value="Macrolide_Exporter_MacB"/>
</dbReference>
<comment type="subcellular location">
    <subcellularLocation>
        <location evidence="1">Cell membrane</location>
        <topology evidence="1">Multi-pass membrane protein</topology>
    </subcellularLocation>
</comment>
<dbReference type="Pfam" id="PF12704">
    <property type="entry name" value="MacB_PCD"/>
    <property type="match status" value="1"/>
</dbReference>
<evidence type="ECO:0000259" key="9">
    <source>
        <dbReference type="Pfam" id="PF12704"/>
    </source>
</evidence>
<gene>
    <name evidence="10" type="ORF">A2847_01810</name>
</gene>
<evidence type="ECO:0008006" key="12">
    <source>
        <dbReference type="Google" id="ProtNLM"/>
    </source>
</evidence>
<keyword evidence="4 7" id="KW-1133">Transmembrane helix</keyword>
<feature type="transmembrane region" description="Helical" evidence="7">
    <location>
        <begin position="282"/>
        <end position="307"/>
    </location>
</feature>
<keyword evidence="3 7" id="KW-0812">Transmembrane</keyword>
<dbReference type="InterPro" id="IPR003838">
    <property type="entry name" value="ABC3_permease_C"/>
</dbReference>
<dbReference type="Proteomes" id="UP000178574">
    <property type="component" value="Unassembled WGS sequence"/>
</dbReference>
<accession>A0A1G2KB32</accession>
<evidence type="ECO:0000256" key="4">
    <source>
        <dbReference type="ARBA" id="ARBA00022989"/>
    </source>
</evidence>
<proteinExistence type="inferred from homology"/>
<feature type="domain" description="MacB-like periplasmic core" evidence="9">
    <location>
        <begin position="21"/>
        <end position="235"/>
    </location>
</feature>
<evidence type="ECO:0000313" key="10">
    <source>
        <dbReference type="EMBL" id="OGZ96595.1"/>
    </source>
</evidence>
<dbReference type="EMBL" id="MHQD01000009">
    <property type="protein sequence ID" value="OGZ96595.1"/>
    <property type="molecule type" value="Genomic_DNA"/>
</dbReference>
<dbReference type="PANTHER" id="PTHR30572:SF4">
    <property type="entry name" value="ABC TRANSPORTER PERMEASE YTRF"/>
    <property type="match status" value="1"/>
</dbReference>